<feature type="signal peptide" evidence="1">
    <location>
        <begin position="1"/>
        <end position="27"/>
    </location>
</feature>
<keyword evidence="3" id="KW-1185">Reference proteome</keyword>
<dbReference type="AlphaFoldDB" id="A0A917YTB0"/>
<proteinExistence type="predicted"/>
<reference evidence="2" key="1">
    <citation type="journal article" date="2014" name="Int. J. Syst. Evol. Microbiol.">
        <title>Complete genome sequence of Corynebacterium casei LMG S-19264T (=DSM 44701T), isolated from a smear-ripened cheese.</title>
        <authorList>
            <consortium name="US DOE Joint Genome Institute (JGI-PGF)"/>
            <person name="Walter F."/>
            <person name="Albersmeier A."/>
            <person name="Kalinowski J."/>
            <person name="Ruckert C."/>
        </authorList>
    </citation>
    <scope>NUCLEOTIDE SEQUENCE</scope>
    <source>
        <strain evidence="2">CGMCC 4.7368</strain>
    </source>
</reference>
<dbReference type="EMBL" id="BMNH01000003">
    <property type="protein sequence ID" value="GGO65749.1"/>
    <property type="molecule type" value="Genomic_DNA"/>
</dbReference>
<comment type="caution">
    <text evidence="2">The sequence shown here is derived from an EMBL/GenBank/DDBJ whole genome shotgun (WGS) entry which is preliminary data.</text>
</comment>
<accession>A0A917YTB0</accession>
<keyword evidence="1" id="KW-0732">Signal</keyword>
<protein>
    <submittedName>
        <fullName evidence="2">Uncharacterized protein</fullName>
    </submittedName>
</protein>
<gene>
    <name evidence="2" type="ORF">GCM10012289_18170</name>
</gene>
<organism evidence="2 3">
    <name type="scientific">Nonomuraea cavernae</name>
    <dbReference type="NCBI Taxonomy" id="2045107"/>
    <lineage>
        <taxon>Bacteria</taxon>
        <taxon>Bacillati</taxon>
        <taxon>Actinomycetota</taxon>
        <taxon>Actinomycetes</taxon>
        <taxon>Streptosporangiales</taxon>
        <taxon>Streptosporangiaceae</taxon>
        <taxon>Nonomuraea</taxon>
    </lineage>
</organism>
<dbReference type="PROSITE" id="PS51257">
    <property type="entry name" value="PROKAR_LIPOPROTEIN"/>
    <property type="match status" value="1"/>
</dbReference>
<sequence length="126" mass="12866">MTMTPPRRRIALTIATFALAGLTTACGAIGNAVDCNAVAQEITTISNEFSTSLGSAATDPDALKNAATVASDKANALAGKYDGELGSSLKEFAGIFDSFKSNDVSEMTAATSKLSSFQTKITSACS</sequence>
<dbReference type="Proteomes" id="UP000646523">
    <property type="component" value="Unassembled WGS sequence"/>
</dbReference>
<feature type="chain" id="PRO_5037203183" evidence="1">
    <location>
        <begin position="28"/>
        <end position="126"/>
    </location>
</feature>
<evidence type="ECO:0000256" key="1">
    <source>
        <dbReference type="SAM" id="SignalP"/>
    </source>
</evidence>
<evidence type="ECO:0000313" key="3">
    <source>
        <dbReference type="Proteomes" id="UP000646523"/>
    </source>
</evidence>
<evidence type="ECO:0000313" key="2">
    <source>
        <dbReference type="EMBL" id="GGO65749.1"/>
    </source>
</evidence>
<name>A0A917YTB0_9ACTN</name>
<reference evidence="2" key="2">
    <citation type="submission" date="2020-09" db="EMBL/GenBank/DDBJ databases">
        <authorList>
            <person name="Sun Q."/>
            <person name="Zhou Y."/>
        </authorList>
    </citation>
    <scope>NUCLEOTIDE SEQUENCE</scope>
    <source>
        <strain evidence="2">CGMCC 4.7368</strain>
    </source>
</reference>